<dbReference type="PANTHER" id="PTHR35923">
    <property type="entry name" value="MAJOR EXTRACELLULAR ENDOGLUCANASE"/>
    <property type="match status" value="1"/>
</dbReference>
<proteinExistence type="inferred from homology"/>
<keyword evidence="6" id="KW-0624">Polysaccharide degradation</keyword>
<organism evidence="9 10">
    <name type="scientific">Pristionchus pacificus</name>
    <name type="common">Parasitic nematode worm</name>
    <dbReference type="NCBI Taxonomy" id="54126"/>
    <lineage>
        <taxon>Eukaryota</taxon>
        <taxon>Metazoa</taxon>
        <taxon>Ecdysozoa</taxon>
        <taxon>Nematoda</taxon>
        <taxon>Chromadorea</taxon>
        <taxon>Rhabditida</taxon>
        <taxon>Rhabditina</taxon>
        <taxon>Diplogasteromorpha</taxon>
        <taxon>Diplogasteroidea</taxon>
        <taxon>Neodiplogasteridae</taxon>
        <taxon>Pristionchus</taxon>
    </lineage>
</organism>
<keyword evidence="2" id="KW-0378">Hydrolase</keyword>
<evidence type="ECO:0000256" key="3">
    <source>
        <dbReference type="ARBA" id="ARBA00023001"/>
    </source>
</evidence>
<dbReference type="Pfam" id="PF00595">
    <property type="entry name" value="PDZ"/>
    <property type="match status" value="2"/>
</dbReference>
<reference evidence="9" key="2">
    <citation type="submission" date="2022-06" db="UniProtKB">
        <authorList>
            <consortium name="EnsemblMetazoa"/>
        </authorList>
    </citation>
    <scope>IDENTIFICATION</scope>
    <source>
        <strain evidence="9">PS312</strain>
    </source>
</reference>
<dbReference type="InterPro" id="IPR017853">
    <property type="entry name" value="GH"/>
</dbReference>
<dbReference type="InterPro" id="IPR036034">
    <property type="entry name" value="PDZ_sf"/>
</dbReference>
<protein>
    <submittedName>
        <fullName evidence="9">PDZ domain-containing protein</fullName>
    </submittedName>
</protein>
<dbReference type="GO" id="GO:0030245">
    <property type="term" value="P:cellulose catabolic process"/>
    <property type="evidence" value="ECO:0007669"/>
    <property type="project" value="UniProtKB-KW"/>
</dbReference>
<evidence type="ECO:0000256" key="1">
    <source>
        <dbReference type="ARBA" id="ARBA00005641"/>
    </source>
</evidence>
<evidence type="ECO:0000256" key="7">
    <source>
        <dbReference type="SAM" id="Coils"/>
    </source>
</evidence>
<reference evidence="10" key="1">
    <citation type="journal article" date="2008" name="Nat. Genet.">
        <title>The Pristionchus pacificus genome provides a unique perspective on nematode lifestyle and parasitism.</title>
        <authorList>
            <person name="Dieterich C."/>
            <person name="Clifton S.W."/>
            <person name="Schuster L.N."/>
            <person name="Chinwalla A."/>
            <person name="Delehaunty K."/>
            <person name="Dinkelacker I."/>
            <person name="Fulton L."/>
            <person name="Fulton R."/>
            <person name="Godfrey J."/>
            <person name="Minx P."/>
            <person name="Mitreva M."/>
            <person name="Roeseler W."/>
            <person name="Tian H."/>
            <person name="Witte H."/>
            <person name="Yang S.P."/>
            <person name="Wilson R.K."/>
            <person name="Sommer R.J."/>
        </authorList>
    </citation>
    <scope>NUCLEOTIDE SEQUENCE [LARGE SCALE GENOMIC DNA]</scope>
    <source>
        <strain evidence="10">PS312</strain>
    </source>
</reference>
<dbReference type="SUPFAM" id="SSF50156">
    <property type="entry name" value="PDZ domain-like"/>
    <property type="match status" value="2"/>
</dbReference>
<dbReference type="Gene3D" id="2.30.42.10">
    <property type="match status" value="2"/>
</dbReference>
<keyword evidence="3" id="KW-0136">Cellulose degradation</keyword>
<evidence type="ECO:0000313" key="10">
    <source>
        <dbReference type="Proteomes" id="UP000005239"/>
    </source>
</evidence>
<dbReference type="AlphaFoldDB" id="A0A2A6BIB8"/>
<evidence type="ECO:0000256" key="2">
    <source>
        <dbReference type="ARBA" id="ARBA00022801"/>
    </source>
</evidence>
<dbReference type="PANTHER" id="PTHR35923:SF2">
    <property type="entry name" value="ENDOGLUCANASE"/>
    <property type="match status" value="1"/>
</dbReference>
<dbReference type="InterPro" id="IPR001547">
    <property type="entry name" value="Glyco_hydro_5"/>
</dbReference>
<evidence type="ECO:0000256" key="6">
    <source>
        <dbReference type="ARBA" id="ARBA00023326"/>
    </source>
</evidence>
<dbReference type="SUPFAM" id="SSF51445">
    <property type="entry name" value="(Trans)glycosidases"/>
    <property type="match status" value="1"/>
</dbReference>
<dbReference type="Gene3D" id="3.20.20.80">
    <property type="entry name" value="Glycosidases"/>
    <property type="match status" value="1"/>
</dbReference>
<name>A0A2A6BIB8_PRIPA</name>
<feature type="compositionally biased region" description="Pro residues" evidence="8">
    <location>
        <begin position="217"/>
        <end position="227"/>
    </location>
</feature>
<gene>
    <name evidence="9" type="primary">WBGene00117158</name>
</gene>
<feature type="region of interest" description="Disordered" evidence="8">
    <location>
        <begin position="204"/>
        <end position="249"/>
    </location>
</feature>
<accession>A0A8R1YNH4</accession>
<dbReference type="SMART" id="SM00228">
    <property type="entry name" value="PDZ"/>
    <property type="match status" value="2"/>
</dbReference>
<comment type="similarity">
    <text evidence="1">Belongs to the glycosyl hydrolase 5 (cellulase A) family.</text>
</comment>
<dbReference type="Pfam" id="PF00150">
    <property type="entry name" value="Cellulase"/>
    <property type="match status" value="1"/>
</dbReference>
<evidence type="ECO:0000256" key="8">
    <source>
        <dbReference type="SAM" id="MobiDB-lite"/>
    </source>
</evidence>
<dbReference type="PROSITE" id="PS50106">
    <property type="entry name" value="PDZ"/>
    <property type="match status" value="2"/>
</dbReference>
<dbReference type="Proteomes" id="UP000005239">
    <property type="component" value="Unassembled WGS sequence"/>
</dbReference>
<dbReference type="InterPro" id="IPR001478">
    <property type="entry name" value="PDZ"/>
</dbReference>
<keyword evidence="4" id="KW-0119">Carbohydrate metabolism</keyword>
<dbReference type="CDD" id="cd00136">
    <property type="entry name" value="PDZ_canonical"/>
    <property type="match status" value="2"/>
</dbReference>
<accession>A0A2A6BIB8</accession>
<keyword evidence="5" id="KW-0326">Glycosidase</keyword>
<dbReference type="EnsemblMetazoa" id="PPA27604.1">
    <property type="protein sequence ID" value="PPA27604.1"/>
    <property type="gene ID" value="WBGene00117158"/>
</dbReference>
<keyword evidence="7" id="KW-0175">Coiled coil</keyword>
<sequence>MVSHIRTDHPASSDEETAFEIEGALMSPEDESETSSHASEVTNGEANDCSIMTFLEKVVRDKVILELRDKQDEISAKDAEIERLMNSNEELQRKNQALSGKFSEVDLNEATTRTVTLKRERGGLFGMSTAGTSIMNVRVGSSADAQEIVRGDQIISIDGRNVETLSHKKIVRMIHDAADRCTFVLRHNVERLNDVEMDWIVEKSGNNEKENKRPRPPAKTSPQPPTPSKSSSHGSTNDLSSAPPILPVPQSDRTVTIRIGADGKFGMGRIGTSISGVRRGSSAELQGVRRGDQIVSINDIVVETVYIDIVAEEFKKARATGKIRLKMLLIIMLWTAFSFGLASAQCSCDPAAMTINQGAPQDGNTFGTVTLILSSIGCDLIINCTGYSPLTIGLYYSSTVDGNIPILDPENVAILATSDTTDIELSSLEFQYMRCVNGNWIPYLVDVDYLAENYPGDPSSWITYNNILCTQAQPPATATPEDPSHCSCDPAAMTINVGTPQDGYAFGTVTLVQSSTECDLIVNCTGYSPLAIGLYYSSTVNGTTPILDAANVALLAISESNEVELSSLEFQYMRCVNENWVPYIVDIDYLVENDPNDHSMWVTYNNIICTLCSANHCVDRLKWTTDDGRIMVNGQPLVLKGVNYFGFETETYAPHGIWDHNLNDMLDFIKDNNFNAIRVPFSMEMVRDNPVIMNVHCHNNPNLCGTSALRMLDIFIDRAAERGLLIVLDNHRTQSGGYISPPLWYNNSAGYPEDEVIRLWKQLVMKYKNQWNVFAIDLKNEPRDAATWGRSNRNTDWNQAAERMINALHEFPGFFFVGGIEWGGRFENAAQYPIETARRLLASLLRTGCVRPIRVENTHEYAKNLDRIYTAKYGFLAEKGYPVVIGEWGGKAKPGTRDAKWNNWFVDWIRDKCMTNNFYWALNPNSGHTGGLLEDDWKTPIQHKLDLVNRAQPNPTKFKKHNEKICITKGTFPEAHCQRS</sequence>
<evidence type="ECO:0000256" key="5">
    <source>
        <dbReference type="ARBA" id="ARBA00023295"/>
    </source>
</evidence>
<evidence type="ECO:0000256" key="4">
    <source>
        <dbReference type="ARBA" id="ARBA00023277"/>
    </source>
</evidence>
<evidence type="ECO:0000313" key="9">
    <source>
        <dbReference type="EnsemblMetazoa" id="PPA27604.1"/>
    </source>
</evidence>
<feature type="coiled-coil region" evidence="7">
    <location>
        <begin position="67"/>
        <end position="101"/>
    </location>
</feature>
<keyword evidence="10" id="KW-1185">Reference proteome</keyword>
<dbReference type="GO" id="GO:0004553">
    <property type="term" value="F:hydrolase activity, hydrolyzing O-glycosyl compounds"/>
    <property type="evidence" value="ECO:0007669"/>
    <property type="project" value="InterPro"/>
</dbReference>